<dbReference type="PROSITE" id="PS50977">
    <property type="entry name" value="HTH_TETR_2"/>
    <property type="match status" value="1"/>
</dbReference>
<dbReference type="InterPro" id="IPR050624">
    <property type="entry name" value="HTH-type_Tx_Regulator"/>
</dbReference>
<protein>
    <submittedName>
        <fullName evidence="4">TetR/AcrR family transcriptional regulator</fullName>
    </submittedName>
</protein>
<dbReference type="Pfam" id="PF00440">
    <property type="entry name" value="TetR_N"/>
    <property type="match status" value="1"/>
</dbReference>
<feature type="domain" description="HTH tetR-type" evidence="3">
    <location>
        <begin position="9"/>
        <end position="69"/>
    </location>
</feature>
<evidence type="ECO:0000313" key="4">
    <source>
        <dbReference type="EMBL" id="QUI24532.1"/>
    </source>
</evidence>
<dbReference type="RefSeq" id="WP_212695223.1">
    <property type="nucleotide sequence ID" value="NZ_CP058649.1"/>
</dbReference>
<evidence type="ECO:0000256" key="2">
    <source>
        <dbReference type="PROSITE-ProRule" id="PRU00335"/>
    </source>
</evidence>
<organism evidence="4 5">
    <name type="scientific">Vallitalea pronyensis</name>
    <dbReference type="NCBI Taxonomy" id="1348613"/>
    <lineage>
        <taxon>Bacteria</taxon>
        <taxon>Bacillati</taxon>
        <taxon>Bacillota</taxon>
        <taxon>Clostridia</taxon>
        <taxon>Lachnospirales</taxon>
        <taxon>Vallitaleaceae</taxon>
        <taxon>Vallitalea</taxon>
    </lineage>
</organism>
<name>A0A8J8MN79_9FIRM</name>
<dbReference type="KEGG" id="vpy:HZI73_20480"/>
<reference evidence="4" key="1">
    <citation type="submission" date="2020-07" db="EMBL/GenBank/DDBJ databases">
        <title>Vallitalea pronyensis genome.</title>
        <authorList>
            <person name="Postec A."/>
        </authorList>
    </citation>
    <scope>NUCLEOTIDE SEQUENCE</scope>
    <source>
        <strain evidence="4">FatNI3</strain>
    </source>
</reference>
<dbReference type="PRINTS" id="PR00455">
    <property type="entry name" value="HTHTETR"/>
</dbReference>
<sequence length="198" mass="23501">MNGHERRRNNKIEVIKNTAFTLFNTYGIKKVSIDEIADKANVSKVTIYKYFESKEGLYREVVKMIFTNMVRKVEETFNCKEDFLSKLKCVLSSKEQSQSILNGKFIEEVRRMDAECEQYMVDIYDRQVKKLMFDFFNEGKAAGYINRNISNDILYAYTEIFRAGLNAKYTYFESLMNHKQSYDKLVDLYFFGLINKRE</sequence>
<evidence type="ECO:0000256" key="1">
    <source>
        <dbReference type="ARBA" id="ARBA00023125"/>
    </source>
</evidence>
<dbReference type="InterPro" id="IPR009057">
    <property type="entry name" value="Homeodomain-like_sf"/>
</dbReference>
<feature type="DNA-binding region" description="H-T-H motif" evidence="2">
    <location>
        <begin position="32"/>
        <end position="51"/>
    </location>
</feature>
<dbReference type="PANTHER" id="PTHR43479:SF21">
    <property type="entry name" value="TRANSCRIPTIONAL REGULATOR, TETR FAMILY"/>
    <property type="match status" value="1"/>
</dbReference>
<accession>A0A8J8MN79</accession>
<dbReference type="GO" id="GO:0003677">
    <property type="term" value="F:DNA binding"/>
    <property type="evidence" value="ECO:0007669"/>
    <property type="project" value="UniProtKB-UniRule"/>
</dbReference>
<dbReference type="PANTHER" id="PTHR43479">
    <property type="entry name" value="ACREF/ENVCD OPERON REPRESSOR-RELATED"/>
    <property type="match status" value="1"/>
</dbReference>
<dbReference type="InterPro" id="IPR001647">
    <property type="entry name" value="HTH_TetR"/>
</dbReference>
<keyword evidence="1 2" id="KW-0238">DNA-binding</keyword>
<dbReference type="AlphaFoldDB" id="A0A8J8MN79"/>
<dbReference type="Proteomes" id="UP000683246">
    <property type="component" value="Chromosome"/>
</dbReference>
<evidence type="ECO:0000259" key="3">
    <source>
        <dbReference type="PROSITE" id="PS50977"/>
    </source>
</evidence>
<dbReference type="SUPFAM" id="SSF46689">
    <property type="entry name" value="Homeodomain-like"/>
    <property type="match status" value="1"/>
</dbReference>
<proteinExistence type="predicted"/>
<keyword evidence="5" id="KW-1185">Reference proteome</keyword>
<evidence type="ECO:0000313" key="5">
    <source>
        <dbReference type="Proteomes" id="UP000683246"/>
    </source>
</evidence>
<dbReference type="Gene3D" id="1.10.357.10">
    <property type="entry name" value="Tetracycline Repressor, domain 2"/>
    <property type="match status" value="1"/>
</dbReference>
<gene>
    <name evidence="4" type="ORF">HZI73_20480</name>
</gene>
<dbReference type="EMBL" id="CP058649">
    <property type="protein sequence ID" value="QUI24532.1"/>
    <property type="molecule type" value="Genomic_DNA"/>
</dbReference>